<feature type="transmembrane region" description="Helical" evidence="6">
    <location>
        <begin position="216"/>
        <end position="242"/>
    </location>
</feature>
<feature type="transmembrane region" description="Helical" evidence="6">
    <location>
        <begin position="181"/>
        <end position="204"/>
    </location>
</feature>
<comment type="subcellular location">
    <subcellularLocation>
        <location evidence="1">Membrane</location>
        <topology evidence="1">Multi-pass membrane protein</topology>
    </subcellularLocation>
</comment>
<feature type="signal peptide" evidence="7">
    <location>
        <begin position="1"/>
        <end position="25"/>
    </location>
</feature>
<gene>
    <name evidence="9" type="primary">LOC107740935</name>
</gene>
<keyword evidence="10" id="KW-1185">Reference proteome</keyword>
<reference evidence="9" key="1">
    <citation type="submission" date="2025-08" db="UniProtKB">
        <authorList>
            <consortium name="Ensembl"/>
        </authorList>
    </citation>
    <scope>IDENTIFICATION</scope>
</reference>
<feature type="transmembrane region" description="Helical" evidence="6">
    <location>
        <begin position="284"/>
        <end position="305"/>
    </location>
</feature>
<keyword evidence="2 6" id="KW-0812">Transmembrane</keyword>
<evidence type="ECO:0000256" key="4">
    <source>
        <dbReference type="ARBA" id="ARBA00022989"/>
    </source>
</evidence>
<dbReference type="InterPro" id="IPR009637">
    <property type="entry name" value="GPR107/GPR108-like"/>
</dbReference>
<dbReference type="Pfam" id="PF06814">
    <property type="entry name" value="GOST_TM"/>
    <property type="match status" value="1"/>
</dbReference>
<dbReference type="PANTHER" id="PTHR21229">
    <property type="entry name" value="LUNG SEVEN TRANSMEMBRANE RECEPTOR"/>
    <property type="match status" value="1"/>
</dbReference>
<feature type="domain" description="GOST seven transmembrane" evidence="8">
    <location>
        <begin position="146"/>
        <end position="394"/>
    </location>
</feature>
<dbReference type="Proteomes" id="UP000472270">
    <property type="component" value="Unassembled WGS sequence"/>
</dbReference>
<keyword evidence="4 6" id="KW-1133">Transmembrane helix</keyword>
<dbReference type="InterPro" id="IPR053937">
    <property type="entry name" value="GOST_TM"/>
</dbReference>
<name>A0A673KP28_9TELE</name>
<protein>
    <submittedName>
        <fullName evidence="9">Protein GPR107-like</fullName>
    </submittedName>
</protein>
<proteinExistence type="predicted"/>
<evidence type="ECO:0000256" key="1">
    <source>
        <dbReference type="ARBA" id="ARBA00004141"/>
    </source>
</evidence>
<evidence type="ECO:0000313" key="10">
    <source>
        <dbReference type="Proteomes" id="UP000472270"/>
    </source>
</evidence>
<dbReference type="AlphaFoldDB" id="A0A673KP28"/>
<evidence type="ECO:0000256" key="2">
    <source>
        <dbReference type="ARBA" id="ARBA00022692"/>
    </source>
</evidence>
<keyword evidence="3 7" id="KW-0732">Signal</keyword>
<dbReference type="GO" id="GO:0030136">
    <property type="term" value="C:clathrin-coated vesicle"/>
    <property type="evidence" value="ECO:0007669"/>
    <property type="project" value="TreeGrafter"/>
</dbReference>
<reference evidence="9" key="2">
    <citation type="submission" date="2025-09" db="UniProtKB">
        <authorList>
            <consortium name="Ensembl"/>
        </authorList>
    </citation>
    <scope>IDENTIFICATION</scope>
</reference>
<evidence type="ECO:0000259" key="8">
    <source>
        <dbReference type="Pfam" id="PF06814"/>
    </source>
</evidence>
<feature type="transmembrane region" description="Helical" evidence="6">
    <location>
        <begin position="149"/>
        <end position="169"/>
    </location>
</feature>
<feature type="transmembrane region" description="Helical" evidence="6">
    <location>
        <begin position="317"/>
        <end position="333"/>
    </location>
</feature>
<organism evidence="9 10">
    <name type="scientific">Sinocyclocheilus rhinocerous</name>
    <dbReference type="NCBI Taxonomy" id="307959"/>
    <lineage>
        <taxon>Eukaryota</taxon>
        <taxon>Metazoa</taxon>
        <taxon>Chordata</taxon>
        <taxon>Craniata</taxon>
        <taxon>Vertebrata</taxon>
        <taxon>Euteleostomi</taxon>
        <taxon>Actinopterygii</taxon>
        <taxon>Neopterygii</taxon>
        <taxon>Teleostei</taxon>
        <taxon>Ostariophysi</taxon>
        <taxon>Cypriniformes</taxon>
        <taxon>Cyprinidae</taxon>
        <taxon>Cyprininae</taxon>
        <taxon>Sinocyclocheilus</taxon>
    </lineage>
</organism>
<evidence type="ECO:0000256" key="3">
    <source>
        <dbReference type="ARBA" id="ARBA00022729"/>
    </source>
</evidence>
<feature type="transmembrane region" description="Helical" evidence="6">
    <location>
        <begin position="339"/>
        <end position="361"/>
    </location>
</feature>
<dbReference type="Ensembl" id="ENSSRHT00000066971.1">
    <property type="protein sequence ID" value="ENSSRHP00000065176.1"/>
    <property type="gene ID" value="ENSSRHG00000032442.1"/>
</dbReference>
<keyword evidence="5 6" id="KW-0472">Membrane</keyword>
<dbReference type="GO" id="GO:0072583">
    <property type="term" value="P:clathrin-dependent endocytosis"/>
    <property type="evidence" value="ECO:0007669"/>
    <property type="project" value="TreeGrafter"/>
</dbReference>
<dbReference type="PANTHER" id="PTHR21229:SF12">
    <property type="entry name" value="PROTEIN GPR107"/>
    <property type="match status" value="1"/>
</dbReference>
<feature type="chain" id="PRO_5025408628" evidence="7">
    <location>
        <begin position="26"/>
        <end position="437"/>
    </location>
</feature>
<dbReference type="GO" id="GO:0016020">
    <property type="term" value="C:membrane"/>
    <property type="evidence" value="ECO:0007669"/>
    <property type="project" value="UniProtKB-SubCell"/>
</dbReference>
<sequence length="437" mass="50360">MATVKRCMFTLINAIITALIIESQCRLHHLILKDDIRQRVHLNTFGFYKDGYMSMSMNSLSFTNGRTDNIDSSTIGFSLDRASNNGFSSYLVSIYELQGLYNFYFYNCYSMPINQDSSVSDMLPFSIDINIKEKNPDSFLSAGEIPLPKLYICMSMFFFLIGTLWIHVLHTHSSDVYKIHWLMAALPFTKSLSLIFHAIDYYYISNQGFPIEGWAVVYYITHLLKGALLFITIALIGTGWAFVKHILSDKDKKIFMIVIPLQVLANVAYIIIESTEEGSSEYGLWMEILFLVDLLCCGAILFPVVCSSPLSLDFNRNVWLLFPFVAAINLAQLKLFRHYYVMIVCYIYFTRIIASLIKVIVPFQWKWLYQLLDELATLTFFFLTGHKFRPASYNPYLLLSVEDEDVEMDDVGVQHGRHMWLPQASQYGKGRNISLEE</sequence>
<evidence type="ECO:0000256" key="6">
    <source>
        <dbReference type="SAM" id="Phobius"/>
    </source>
</evidence>
<feature type="transmembrane region" description="Helical" evidence="6">
    <location>
        <begin position="254"/>
        <end position="272"/>
    </location>
</feature>
<dbReference type="GO" id="GO:0005794">
    <property type="term" value="C:Golgi apparatus"/>
    <property type="evidence" value="ECO:0007669"/>
    <property type="project" value="TreeGrafter"/>
</dbReference>
<dbReference type="GO" id="GO:0032050">
    <property type="term" value="F:clathrin heavy chain binding"/>
    <property type="evidence" value="ECO:0007669"/>
    <property type="project" value="TreeGrafter"/>
</dbReference>
<evidence type="ECO:0000256" key="7">
    <source>
        <dbReference type="SAM" id="SignalP"/>
    </source>
</evidence>
<accession>A0A673KP28</accession>
<evidence type="ECO:0000313" key="9">
    <source>
        <dbReference type="Ensembl" id="ENSSRHP00000065176.1"/>
    </source>
</evidence>
<evidence type="ECO:0000256" key="5">
    <source>
        <dbReference type="ARBA" id="ARBA00023136"/>
    </source>
</evidence>